<dbReference type="OrthoDB" id="9896138at2"/>
<evidence type="ECO:0000256" key="1">
    <source>
        <dbReference type="SAM" id="MobiDB-lite"/>
    </source>
</evidence>
<dbReference type="RefSeq" id="WP_141611835.1">
    <property type="nucleotide sequence ID" value="NZ_VIGC02000032.1"/>
</dbReference>
<feature type="region of interest" description="Disordered" evidence="1">
    <location>
        <begin position="69"/>
        <end position="92"/>
    </location>
</feature>
<accession>A0A540VAK4</accession>
<dbReference type="InParanoid" id="A0A540VAK4"/>
<reference evidence="2 3" key="1">
    <citation type="submission" date="2019-06" db="EMBL/GenBank/DDBJ databases">
        <title>Genome sequence of Litorilinea aerophila BAA-2444.</title>
        <authorList>
            <person name="Maclea K.S."/>
            <person name="Maurais E.G."/>
            <person name="Iannazzi L.C."/>
        </authorList>
    </citation>
    <scope>NUCLEOTIDE SEQUENCE [LARGE SCALE GENOMIC DNA]</scope>
    <source>
        <strain evidence="2 3">ATCC BAA-2444</strain>
    </source>
</reference>
<comment type="caution">
    <text evidence="2">The sequence shown here is derived from an EMBL/GenBank/DDBJ whole genome shotgun (WGS) entry which is preliminary data.</text>
</comment>
<organism evidence="2 3">
    <name type="scientific">Litorilinea aerophila</name>
    <dbReference type="NCBI Taxonomy" id="1204385"/>
    <lineage>
        <taxon>Bacteria</taxon>
        <taxon>Bacillati</taxon>
        <taxon>Chloroflexota</taxon>
        <taxon>Caldilineae</taxon>
        <taxon>Caldilineales</taxon>
        <taxon>Caldilineaceae</taxon>
        <taxon>Litorilinea</taxon>
    </lineage>
</organism>
<dbReference type="Proteomes" id="UP000317371">
    <property type="component" value="Unassembled WGS sequence"/>
</dbReference>
<evidence type="ECO:0000313" key="2">
    <source>
        <dbReference type="EMBL" id="TQE93806.1"/>
    </source>
</evidence>
<proteinExistence type="predicted"/>
<name>A0A540VAK4_9CHLR</name>
<protein>
    <submittedName>
        <fullName evidence="2">Uncharacterized protein</fullName>
    </submittedName>
</protein>
<dbReference type="EMBL" id="VIGC01000032">
    <property type="protein sequence ID" value="TQE93806.1"/>
    <property type="molecule type" value="Genomic_DNA"/>
</dbReference>
<keyword evidence="3" id="KW-1185">Reference proteome</keyword>
<sequence length="92" mass="10617">MRPNVKPLTHWLIYKGYTVRFQERRPEQVTGVLTTPEGQVPFQYDPQRRVIHLPDQRILINAYGWEVDEDDPEAATPSAEDHDAAGDKNHGH</sequence>
<evidence type="ECO:0000313" key="3">
    <source>
        <dbReference type="Proteomes" id="UP000317371"/>
    </source>
</evidence>
<feature type="compositionally biased region" description="Basic and acidic residues" evidence="1">
    <location>
        <begin position="79"/>
        <end position="92"/>
    </location>
</feature>
<dbReference type="AlphaFoldDB" id="A0A540VAK4"/>
<gene>
    <name evidence="2" type="ORF">FKZ61_19460</name>
</gene>